<dbReference type="Pfam" id="PF06182">
    <property type="entry name" value="ABC2_membrane_6"/>
    <property type="match status" value="1"/>
</dbReference>
<comment type="caution">
    <text evidence="2">The sequence shown here is derived from an EMBL/GenBank/DDBJ whole genome shotgun (WGS) entry which is preliminary data.</text>
</comment>
<sequence length="263" mass="29299">MRRTMYLYARLFSQQLKAILEYQADFLILVVAAMLTQVLGFVFIWLVYQRIPVVHGWSYWEVIFVFAMVNFSTGISQFFFEGTWRISGLINTGGFDLILLRPISPTLQILSGAVGMNGLGNALLGGIMLFQALSHVAIDWSILRVAIFILLFLCALVIRVAINLASNSLSFWTGAPGNAFPMMVSSLSEFVKFPLTIYATGVQLFFSIIIPYAFINFYPASYLFNKPMGGTMGVLTPIVTVLFAAASIWIFRKGLTRYEGTGS</sequence>
<reference evidence="2 3" key="1">
    <citation type="submission" date="2019-10" db="EMBL/GenBank/DDBJ databases">
        <title>Description of Paenibacillus humi sp. nov.</title>
        <authorList>
            <person name="Carlier A."/>
            <person name="Qi S."/>
        </authorList>
    </citation>
    <scope>NUCLEOTIDE SEQUENCE [LARGE SCALE GENOMIC DNA]</scope>
    <source>
        <strain evidence="2 3">LMG 31461</strain>
    </source>
</reference>
<evidence type="ECO:0000256" key="1">
    <source>
        <dbReference type="SAM" id="Phobius"/>
    </source>
</evidence>
<evidence type="ECO:0000313" key="3">
    <source>
        <dbReference type="Proteomes" id="UP000653578"/>
    </source>
</evidence>
<feature type="transmembrane region" description="Helical" evidence="1">
    <location>
        <begin position="109"/>
        <end position="130"/>
    </location>
</feature>
<dbReference type="Proteomes" id="UP000653578">
    <property type="component" value="Unassembled WGS sequence"/>
</dbReference>
<feature type="transmembrane region" description="Helical" evidence="1">
    <location>
        <begin position="142"/>
        <end position="162"/>
    </location>
</feature>
<dbReference type="EMBL" id="WHNY01000066">
    <property type="protein sequence ID" value="NOU66910.1"/>
    <property type="molecule type" value="Genomic_DNA"/>
</dbReference>
<evidence type="ECO:0000313" key="2">
    <source>
        <dbReference type="EMBL" id="NOU66910.1"/>
    </source>
</evidence>
<keyword evidence="1" id="KW-0472">Membrane</keyword>
<name>A0ABX1XEK3_9BACL</name>
<keyword evidence="1" id="KW-1133">Transmembrane helix</keyword>
<feature type="transmembrane region" description="Helical" evidence="1">
    <location>
        <begin position="26"/>
        <end position="47"/>
    </location>
</feature>
<dbReference type="RefSeq" id="WP_171633532.1">
    <property type="nucleotide sequence ID" value="NZ_WHNY01000066.1"/>
</dbReference>
<organism evidence="2 3">
    <name type="scientific">Paenibacillus plantarum</name>
    <dbReference type="NCBI Taxonomy" id="2654975"/>
    <lineage>
        <taxon>Bacteria</taxon>
        <taxon>Bacillati</taxon>
        <taxon>Bacillota</taxon>
        <taxon>Bacilli</taxon>
        <taxon>Bacillales</taxon>
        <taxon>Paenibacillaceae</taxon>
        <taxon>Paenibacillus</taxon>
    </lineage>
</organism>
<keyword evidence="3" id="KW-1185">Reference proteome</keyword>
<dbReference type="PANTHER" id="PTHR36833:SF1">
    <property type="entry name" value="INTEGRAL MEMBRANE TRANSPORT PROTEIN"/>
    <property type="match status" value="1"/>
</dbReference>
<proteinExistence type="predicted"/>
<keyword evidence="1" id="KW-0812">Transmembrane</keyword>
<dbReference type="InterPro" id="IPR010390">
    <property type="entry name" value="ABC-2_transporter-like"/>
</dbReference>
<feature type="transmembrane region" description="Helical" evidence="1">
    <location>
        <begin position="59"/>
        <end position="80"/>
    </location>
</feature>
<feature type="transmembrane region" description="Helical" evidence="1">
    <location>
        <begin position="230"/>
        <end position="251"/>
    </location>
</feature>
<protein>
    <submittedName>
        <fullName evidence="2">ABC transporter permease</fullName>
    </submittedName>
</protein>
<accession>A0ABX1XEK3</accession>
<gene>
    <name evidence="2" type="ORF">GC096_22950</name>
</gene>
<feature type="transmembrane region" description="Helical" evidence="1">
    <location>
        <begin position="195"/>
        <end position="218"/>
    </location>
</feature>
<dbReference type="PANTHER" id="PTHR36833">
    <property type="entry name" value="SLR0610 PROTEIN-RELATED"/>
    <property type="match status" value="1"/>
</dbReference>